<gene>
    <name evidence="2" type="ORF">LzC2_13470</name>
</gene>
<dbReference type="EMBL" id="WTPX01000030">
    <property type="protein sequence ID" value="NNJ25277.1"/>
    <property type="molecule type" value="Genomic_DNA"/>
</dbReference>
<accession>A0ABX1VDG4</accession>
<proteinExistence type="predicted"/>
<keyword evidence="3" id="KW-1185">Reference proteome</keyword>
<comment type="caution">
    <text evidence="2">The sequence shown here is derived from an EMBL/GenBank/DDBJ whole genome shotgun (WGS) entry which is preliminary data.</text>
</comment>
<protein>
    <submittedName>
        <fullName evidence="2">Uncharacterized protein</fullName>
    </submittedName>
</protein>
<sequence>MTKTAFPAVLTLCAIGLLAIPGPVGSLPAQEGSADTETAADLIPSPTRDDVPARFQIVVTEYRLDSPPAPTATAAEILERLKSGDGAAVTDSVRLTASVRQKAQAQFGRTAYVVTGRTFAGRGEPVKSFSATHFGTMVEATVMPQRGAYEVALNYEVSRPERPADAAGAEDETPPGMQTFNVQTALPVQLGRPALIAGHSGDAVALTLTVTQNDPAN</sequence>
<dbReference type="RefSeq" id="WP_171185107.1">
    <property type="nucleotide sequence ID" value="NZ_WTPX01000030.1"/>
</dbReference>
<dbReference type="Proteomes" id="UP000609651">
    <property type="component" value="Unassembled WGS sequence"/>
</dbReference>
<reference evidence="2 3" key="1">
    <citation type="journal article" date="2020" name="Syst. Appl. Microbiol.">
        <title>Alienimonas chondri sp. nov., a novel planctomycete isolated from the biofilm of the red alga Chondrus crispus.</title>
        <authorList>
            <person name="Vitorino I."/>
            <person name="Albuquerque L."/>
            <person name="Wiegand S."/>
            <person name="Kallscheuer N."/>
            <person name="da Costa M.S."/>
            <person name="Lobo-da-Cunha A."/>
            <person name="Jogler C."/>
            <person name="Lage O.M."/>
        </authorList>
    </citation>
    <scope>NUCLEOTIDE SEQUENCE [LARGE SCALE GENOMIC DNA]</scope>
    <source>
        <strain evidence="2 3">LzC2</strain>
    </source>
</reference>
<evidence type="ECO:0000313" key="2">
    <source>
        <dbReference type="EMBL" id="NNJ25277.1"/>
    </source>
</evidence>
<evidence type="ECO:0000256" key="1">
    <source>
        <dbReference type="SAM" id="SignalP"/>
    </source>
</evidence>
<keyword evidence="1" id="KW-0732">Signal</keyword>
<name>A0ABX1VDG4_9PLAN</name>
<evidence type="ECO:0000313" key="3">
    <source>
        <dbReference type="Proteomes" id="UP000609651"/>
    </source>
</evidence>
<feature type="chain" id="PRO_5047505095" evidence="1">
    <location>
        <begin position="20"/>
        <end position="217"/>
    </location>
</feature>
<feature type="signal peptide" evidence="1">
    <location>
        <begin position="1"/>
        <end position="19"/>
    </location>
</feature>
<organism evidence="2 3">
    <name type="scientific">Alienimonas chondri</name>
    <dbReference type="NCBI Taxonomy" id="2681879"/>
    <lineage>
        <taxon>Bacteria</taxon>
        <taxon>Pseudomonadati</taxon>
        <taxon>Planctomycetota</taxon>
        <taxon>Planctomycetia</taxon>
        <taxon>Planctomycetales</taxon>
        <taxon>Planctomycetaceae</taxon>
        <taxon>Alienimonas</taxon>
    </lineage>
</organism>